<dbReference type="EMBL" id="JBHMAG010000003">
    <property type="protein sequence ID" value="MFB9750577.1"/>
    <property type="molecule type" value="Genomic_DNA"/>
</dbReference>
<name>A0ABV5VQS2_9BACL</name>
<dbReference type="InterPro" id="IPR006059">
    <property type="entry name" value="SBP"/>
</dbReference>
<dbReference type="Pfam" id="PF01547">
    <property type="entry name" value="SBP_bac_1"/>
    <property type="match status" value="1"/>
</dbReference>
<dbReference type="RefSeq" id="WP_344906770.1">
    <property type="nucleotide sequence ID" value="NZ_BAAAYO010000005.1"/>
</dbReference>
<dbReference type="SUPFAM" id="SSF53850">
    <property type="entry name" value="Periplasmic binding protein-like II"/>
    <property type="match status" value="1"/>
</dbReference>
<gene>
    <name evidence="3" type="ORF">ACFFNY_03245</name>
</gene>
<dbReference type="Gene3D" id="3.40.190.10">
    <property type="entry name" value="Periplasmic binding protein-like II"/>
    <property type="match status" value="2"/>
</dbReference>
<feature type="chain" id="PRO_5045336624" evidence="2">
    <location>
        <begin position="25"/>
        <end position="558"/>
    </location>
</feature>
<feature type="compositionally biased region" description="Basic and acidic residues" evidence="1">
    <location>
        <begin position="40"/>
        <end position="56"/>
    </location>
</feature>
<evidence type="ECO:0000256" key="2">
    <source>
        <dbReference type="SAM" id="SignalP"/>
    </source>
</evidence>
<dbReference type="PANTHER" id="PTHR43649">
    <property type="entry name" value="ARABINOSE-BINDING PROTEIN-RELATED"/>
    <property type="match status" value="1"/>
</dbReference>
<proteinExistence type="predicted"/>
<evidence type="ECO:0000313" key="3">
    <source>
        <dbReference type="EMBL" id="MFB9750577.1"/>
    </source>
</evidence>
<dbReference type="Proteomes" id="UP001589619">
    <property type="component" value="Unassembled WGS sequence"/>
</dbReference>
<dbReference type="PROSITE" id="PS51257">
    <property type="entry name" value="PROKAR_LIPOPROTEIN"/>
    <property type="match status" value="1"/>
</dbReference>
<evidence type="ECO:0000313" key="4">
    <source>
        <dbReference type="Proteomes" id="UP001589619"/>
    </source>
</evidence>
<dbReference type="PANTHER" id="PTHR43649:SF17">
    <property type="entry name" value="ABC TRANSPORTER SOLUTE BINDING PROTEIN-SUGAR TRANSPORT"/>
    <property type="match status" value="1"/>
</dbReference>
<protein>
    <submittedName>
        <fullName evidence="3">Extracellular solute-binding protein</fullName>
    </submittedName>
</protein>
<comment type="caution">
    <text evidence="3">The sequence shown here is derived from an EMBL/GenBank/DDBJ whole genome shotgun (WGS) entry which is preliminary data.</text>
</comment>
<accession>A0ABV5VQS2</accession>
<keyword evidence="4" id="KW-1185">Reference proteome</keyword>
<evidence type="ECO:0000256" key="1">
    <source>
        <dbReference type="SAM" id="MobiDB-lite"/>
    </source>
</evidence>
<reference evidence="3 4" key="1">
    <citation type="submission" date="2024-09" db="EMBL/GenBank/DDBJ databases">
        <authorList>
            <person name="Sun Q."/>
            <person name="Mori K."/>
        </authorList>
    </citation>
    <scope>NUCLEOTIDE SEQUENCE [LARGE SCALE GENOMIC DNA]</scope>
    <source>
        <strain evidence="3 4">JCM 12520</strain>
    </source>
</reference>
<feature type="region of interest" description="Disordered" evidence="1">
    <location>
        <begin position="28"/>
        <end position="56"/>
    </location>
</feature>
<feature type="signal peptide" evidence="2">
    <location>
        <begin position="1"/>
        <end position="24"/>
    </location>
</feature>
<keyword evidence="2" id="KW-0732">Signal</keyword>
<sequence>MGNKTKRSALLVAAILLLSLVAAGCTSKGNDAGGNSPSPLKDKGSTPDAAKKQEEKGKLKMFMTDSGIPTPDGIKLSDNPFINIVKDYANVDLEIEKPSYQEYKTKFDLLLASGQLPDIVHTMYAADAIKRADEGAFLDLKKYYDQSPLVQKIITPEMMELAKSPSGHYYRIPMAANQSPQGKGLLVRFDLVKKYNNGKWPESVEEWADLMRKIKKAEPDSVVLTNRVNGQRVLSYGGIVFYTMYGAEPYSVRVQDGKVYSTFQLPEYREATELMRQLYEEGVLDKEFAVNDLAKWQDKYVNKNVLMSTDDANQVLPFARNLKQGKTNPNTVTQEIAFAPPLKKYPSVLKDPKYTYSQLSLPINSHGLYISSKTKDRDRAWKVIEGFATEQLREAIFWGKEGETYTAKDGKRSPIVEKLNDPSRSWSLQLALIPGYTAGREVGDATVEQVLGADYTKTILDSMKAVADQAAKAGLGFWNFEQFPKDVADQVDKKGPEANDFISKATVEAIMGKITMRQFDDRVKEFTEKYGFIFDEHTKYITAHKDELRKKGVMEVEW</sequence>
<organism evidence="3 4">
    <name type="scientific">Paenibacillus hodogayensis</name>
    <dbReference type="NCBI Taxonomy" id="279208"/>
    <lineage>
        <taxon>Bacteria</taxon>
        <taxon>Bacillati</taxon>
        <taxon>Bacillota</taxon>
        <taxon>Bacilli</taxon>
        <taxon>Bacillales</taxon>
        <taxon>Paenibacillaceae</taxon>
        <taxon>Paenibacillus</taxon>
    </lineage>
</organism>
<feature type="compositionally biased region" description="Polar residues" evidence="1">
    <location>
        <begin position="28"/>
        <end position="38"/>
    </location>
</feature>
<dbReference type="InterPro" id="IPR050490">
    <property type="entry name" value="Bact_solute-bd_prot1"/>
</dbReference>